<dbReference type="Proteomes" id="UP001056384">
    <property type="component" value="Chromosome 12"/>
</dbReference>
<protein>
    <submittedName>
        <fullName evidence="3">Uncharacterized protein</fullName>
    </submittedName>
</protein>
<dbReference type="EMBL" id="CP099429">
    <property type="protein sequence ID" value="USW58888.1"/>
    <property type="molecule type" value="Genomic_DNA"/>
</dbReference>
<name>A0A9Q9B7L9_9PEZI</name>
<keyword evidence="2" id="KW-0472">Membrane</keyword>
<dbReference type="OrthoDB" id="3644822at2759"/>
<feature type="compositionally biased region" description="Low complexity" evidence="1">
    <location>
        <begin position="52"/>
        <end position="63"/>
    </location>
</feature>
<reference evidence="3" key="1">
    <citation type="submission" date="2022-06" db="EMBL/GenBank/DDBJ databases">
        <title>Complete genome sequences of two strains of the flax pathogen Septoria linicola.</title>
        <authorList>
            <person name="Lapalu N."/>
            <person name="Simon A."/>
            <person name="Demenou B."/>
            <person name="Paumier D."/>
            <person name="Guillot M.-P."/>
            <person name="Gout L."/>
            <person name="Valade R."/>
        </authorList>
    </citation>
    <scope>NUCLEOTIDE SEQUENCE</scope>
    <source>
        <strain evidence="3">SE15195</strain>
    </source>
</reference>
<evidence type="ECO:0000256" key="1">
    <source>
        <dbReference type="SAM" id="MobiDB-lite"/>
    </source>
</evidence>
<accession>A0A9Q9B7L9</accession>
<keyword evidence="2" id="KW-0812">Transmembrane</keyword>
<feature type="transmembrane region" description="Helical" evidence="2">
    <location>
        <begin position="15"/>
        <end position="39"/>
    </location>
</feature>
<proteinExistence type="predicted"/>
<feature type="transmembrane region" description="Helical" evidence="2">
    <location>
        <begin position="207"/>
        <end position="228"/>
    </location>
</feature>
<sequence length="230" mass="24055">MTSSQPGLGAYLRPLAYTSTVLLGVSGITTSILFVPALLRPIVSAAPAASSTSAPATKSASSPSPSPFSLEVPSTPIESGRLTPPVSQRTFDFGQHLGSSGTYKAVARQFAQLQASSTFYNVPLESIAVAAFATLAYGTRSTAQWRSWVAAATALVSIDLLKTVFMAPLAVKLLCIAGDAEPVEPYEDAPIDREADKSNTVQFLRKWSILNLGSSIAVIATAAFAWTAEA</sequence>
<evidence type="ECO:0000313" key="4">
    <source>
        <dbReference type="Proteomes" id="UP001056384"/>
    </source>
</evidence>
<gene>
    <name evidence="3" type="ORF">Slin15195_G122070</name>
</gene>
<dbReference type="AlphaFoldDB" id="A0A9Q9B7L9"/>
<evidence type="ECO:0000256" key="2">
    <source>
        <dbReference type="SAM" id="Phobius"/>
    </source>
</evidence>
<feature type="region of interest" description="Disordered" evidence="1">
    <location>
        <begin position="52"/>
        <end position="74"/>
    </location>
</feature>
<organism evidence="3 4">
    <name type="scientific">Septoria linicola</name>
    <dbReference type="NCBI Taxonomy" id="215465"/>
    <lineage>
        <taxon>Eukaryota</taxon>
        <taxon>Fungi</taxon>
        <taxon>Dikarya</taxon>
        <taxon>Ascomycota</taxon>
        <taxon>Pezizomycotina</taxon>
        <taxon>Dothideomycetes</taxon>
        <taxon>Dothideomycetidae</taxon>
        <taxon>Mycosphaerellales</taxon>
        <taxon>Mycosphaerellaceae</taxon>
        <taxon>Septoria</taxon>
    </lineage>
</organism>
<keyword evidence="4" id="KW-1185">Reference proteome</keyword>
<evidence type="ECO:0000313" key="3">
    <source>
        <dbReference type="EMBL" id="USW58888.1"/>
    </source>
</evidence>
<keyword evidence="2" id="KW-1133">Transmembrane helix</keyword>